<evidence type="ECO:0000256" key="3">
    <source>
        <dbReference type="ARBA" id="ARBA00004496"/>
    </source>
</evidence>
<dbReference type="AlphaFoldDB" id="A0ABD0XY31"/>
<evidence type="ECO:0000256" key="8">
    <source>
        <dbReference type="ARBA" id="ARBA00022771"/>
    </source>
</evidence>
<comment type="catalytic activity">
    <reaction evidence="1">
        <text>S-ubiquitinyl-[E2 ubiquitin-conjugating enzyme]-L-cysteine + [acceptor protein]-L-lysine = [E2 ubiquitin-conjugating enzyme]-L-cysteine + N(6)-ubiquitinyl-[acceptor protein]-L-lysine.</text>
        <dbReference type="EC" id="2.3.2.27"/>
    </reaction>
</comment>
<evidence type="ECO:0000256" key="6">
    <source>
        <dbReference type="ARBA" id="ARBA00022679"/>
    </source>
</evidence>
<evidence type="ECO:0000256" key="4">
    <source>
        <dbReference type="ARBA" id="ARBA00012483"/>
    </source>
</evidence>
<dbReference type="Pfam" id="PF00643">
    <property type="entry name" value="zf-B_box"/>
    <property type="match status" value="1"/>
</dbReference>
<evidence type="ECO:0000259" key="15">
    <source>
        <dbReference type="PROSITE" id="PS50089"/>
    </source>
</evidence>
<evidence type="ECO:0000256" key="12">
    <source>
        <dbReference type="ARBA" id="ARBA00023242"/>
    </source>
</evidence>
<evidence type="ECO:0000256" key="14">
    <source>
        <dbReference type="SAM" id="Phobius"/>
    </source>
</evidence>
<dbReference type="InterPro" id="IPR001841">
    <property type="entry name" value="Znf_RING"/>
</dbReference>
<dbReference type="PROSITE" id="PS50119">
    <property type="entry name" value="ZF_BBOX"/>
    <property type="match status" value="1"/>
</dbReference>
<dbReference type="EMBL" id="JAGEUA010000001">
    <property type="protein sequence ID" value="KAL1020655.1"/>
    <property type="molecule type" value="Genomic_DNA"/>
</dbReference>
<sequence length="531" mass="60255">MSVPMELSSYSRDRDQAGLEPLQKQLICPICLDVFTKPVVILPCQHNLCRKCANELYQPSLFQVGTGGRFRCPSCRHEVVLDRHGVYGLQRNLLVENIIDVYKQESASSTPSKSVDQPTCQEHDGEKINIYCITCQIPSCSLCKVFGAHQTCQVKPLTEVYEQQKDELTQEVSCLVASNGRVQAIINELKVTCSNVEENCKNQRQMVCEKFNQILAILDERRRVMTQQITLEQEEKIGCVHTLVQSYKEQVEANTKLVETATTNMEEEEMSDFVESSKHLIVKVNEATSNFVPETLEPGYDNMDHYRVNFNAQERILSQLDFNKEDEEEEVGGEEEEEHLEEMEIDSEQECEPHQYLELNPPLQPTAVPEPVVMPALVQSPRSVLEPKPLSEPVLEPKPLSEPVLEPVEFVEPEMEPVEPMVVLEPVAVLEPVDVLESMDFLEPMGVLEAVGVQELEPVLALITVEEDLRLDDLTEELDGQAERTNVGLQKERFHTQEGLTTQTVTLFIFFLALAIMFQRLWAHIKSLACI</sequence>
<comment type="caution">
    <text evidence="18">The sequence shown here is derived from an EMBL/GenBank/DDBJ whole genome shotgun (WGS) entry which is preliminary data.</text>
</comment>
<accession>A0ABD0XY31</accession>
<dbReference type="InterPro" id="IPR017907">
    <property type="entry name" value="Znf_RING_CS"/>
</dbReference>
<dbReference type="InterPro" id="IPR027370">
    <property type="entry name" value="Znf-RING_euk"/>
</dbReference>
<keyword evidence="5" id="KW-0963">Cytoplasm</keyword>
<evidence type="ECO:0000313" key="19">
    <source>
        <dbReference type="Proteomes" id="UP001557470"/>
    </source>
</evidence>
<dbReference type="PROSITE" id="PS00518">
    <property type="entry name" value="ZF_RING_1"/>
    <property type="match status" value="1"/>
</dbReference>
<keyword evidence="8 13" id="KW-0863">Zinc-finger</keyword>
<feature type="transmembrane region" description="Helical" evidence="14">
    <location>
        <begin position="500"/>
        <end position="518"/>
    </location>
</feature>
<dbReference type="Gene3D" id="3.30.160.60">
    <property type="entry name" value="Classic Zinc Finger"/>
    <property type="match status" value="1"/>
</dbReference>
<keyword evidence="14" id="KW-1133">Transmembrane helix</keyword>
<evidence type="ECO:0000256" key="1">
    <source>
        <dbReference type="ARBA" id="ARBA00000900"/>
    </source>
</evidence>
<evidence type="ECO:0000256" key="13">
    <source>
        <dbReference type="PROSITE-ProRule" id="PRU00024"/>
    </source>
</evidence>
<keyword evidence="7" id="KW-0479">Metal-binding</keyword>
<feature type="domain" description="RING-type" evidence="15">
    <location>
        <begin position="28"/>
        <end position="76"/>
    </location>
</feature>
<evidence type="ECO:0000256" key="5">
    <source>
        <dbReference type="ARBA" id="ARBA00022490"/>
    </source>
</evidence>
<dbReference type="InterPro" id="IPR017903">
    <property type="entry name" value="COS_domain"/>
</dbReference>
<reference evidence="18 19" key="1">
    <citation type="submission" date="2024-06" db="EMBL/GenBank/DDBJ databases">
        <authorList>
            <person name="Pan Q."/>
            <person name="Wen M."/>
            <person name="Jouanno E."/>
            <person name="Zahm M."/>
            <person name="Klopp C."/>
            <person name="Cabau C."/>
            <person name="Louis A."/>
            <person name="Berthelot C."/>
            <person name="Parey E."/>
            <person name="Roest Crollius H."/>
            <person name="Montfort J."/>
            <person name="Robinson-Rechavi M."/>
            <person name="Bouchez O."/>
            <person name="Lampietro C."/>
            <person name="Lopez Roques C."/>
            <person name="Donnadieu C."/>
            <person name="Postlethwait J."/>
            <person name="Bobe J."/>
            <person name="Verreycken H."/>
            <person name="Guiguen Y."/>
        </authorList>
    </citation>
    <scope>NUCLEOTIDE SEQUENCE [LARGE SCALE GENOMIC DNA]</scope>
    <source>
        <strain evidence="18">Up_M1</strain>
        <tissue evidence="18">Testis</tissue>
    </source>
</reference>
<keyword evidence="11" id="KW-0514">Muscle protein</keyword>
<dbReference type="InterPro" id="IPR000315">
    <property type="entry name" value="Znf_B-box"/>
</dbReference>
<feature type="domain" description="COS" evidence="17">
    <location>
        <begin position="265"/>
        <end position="323"/>
    </location>
</feature>
<dbReference type="Proteomes" id="UP001557470">
    <property type="component" value="Unassembled WGS sequence"/>
</dbReference>
<protein>
    <recommendedName>
        <fullName evidence="4">RING-type E3 ubiquitin transferase</fullName>
        <ecNumber evidence="4">2.3.2.27</ecNumber>
    </recommendedName>
</protein>
<dbReference type="InterPro" id="IPR013083">
    <property type="entry name" value="Znf_RING/FYVE/PHD"/>
</dbReference>
<gene>
    <name evidence="18" type="ORF">UPYG_G00002940</name>
</gene>
<dbReference type="GO" id="GO:0061630">
    <property type="term" value="F:ubiquitin protein ligase activity"/>
    <property type="evidence" value="ECO:0007669"/>
    <property type="project" value="UniProtKB-EC"/>
</dbReference>
<dbReference type="GO" id="GO:0008270">
    <property type="term" value="F:zinc ion binding"/>
    <property type="evidence" value="ECO:0007669"/>
    <property type="project" value="UniProtKB-KW"/>
</dbReference>
<evidence type="ECO:0000256" key="7">
    <source>
        <dbReference type="ARBA" id="ARBA00022723"/>
    </source>
</evidence>
<keyword evidence="6" id="KW-0808">Transferase</keyword>
<comment type="subcellular location">
    <subcellularLocation>
        <location evidence="3">Cytoplasm</location>
    </subcellularLocation>
    <subcellularLocation>
        <location evidence="2">Nucleus</location>
    </subcellularLocation>
</comment>
<feature type="domain" description="B box-type" evidence="16">
    <location>
        <begin position="115"/>
        <end position="157"/>
    </location>
</feature>
<proteinExistence type="predicted"/>
<dbReference type="Gene3D" id="3.30.40.10">
    <property type="entry name" value="Zinc/RING finger domain, C3HC4 (zinc finger)"/>
    <property type="match status" value="1"/>
</dbReference>
<dbReference type="PROSITE" id="PS50089">
    <property type="entry name" value="ZF_RING_2"/>
    <property type="match status" value="1"/>
</dbReference>
<keyword evidence="9" id="KW-0862">Zinc</keyword>
<dbReference type="InterPro" id="IPR050617">
    <property type="entry name" value="E3_ligase_FN3/SPRY"/>
</dbReference>
<evidence type="ECO:0000259" key="17">
    <source>
        <dbReference type="PROSITE" id="PS51262"/>
    </source>
</evidence>
<keyword evidence="14" id="KW-0812">Transmembrane</keyword>
<dbReference type="Gene3D" id="1.20.5.170">
    <property type="match status" value="1"/>
</dbReference>
<dbReference type="SUPFAM" id="SSF57845">
    <property type="entry name" value="B-box zinc-binding domain"/>
    <property type="match status" value="1"/>
</dbReference>
<dbReference type="PROSITE" id="PS51262">
    <property type="entry name" value="COS"/>
    <property type="match status" value="1"/>
</dbReference>
<dbReference type="SMART" id="SM00184">
    <property type="entry name" value="RING"/>
    <property type="match status" value="1"/>
</dbReference>
<dbReference type="FunFam" id="3.30.40.10:FF:000014">
    <property type="entry name" value="probable E3 ubiquitin-protein ligase MID2"/>
    <property type="match status" value="1"/>
</dbReference>
<dbReference type="Pfam" id="PF13445">
    <property type="entry name" value="zf-RING_UBOX"/>
    <property type="match status" value="1"/>
</dbReference>
<dbReference type="GO" id="GO:0005737">
    <property type="term" value="C:cytoplasm"/>
    <property type="evidence" value="ECO:0007669"/>
    <property type="project" value="UniProtKB-SubCell"/>
</dbReference>
<keyword evidence="10" id="KW-0175">Coiled coil</keyword>
<name>A0ABD0XY31_UMBPY</name>
<dbReference type="PANTHER" id="PTHR24099:SF17">
    <property type="entry name" value="TRIPARTITE MOTIF CONTAINING 55"/>
    <property type="match status" value="1"/>
</dbReference>
<evidence type="ECO:0000256" key="10">
    <source>
        <dbReference type="ARBA" id="ARBA00023054"/>
    </source>
</evidence>
<dbReference type="EC" id="2.3.2.27" evidence="4"/>
<dbReference type="PANTHER" id="PTHR24099">
    <property type="entry name" value="E3 UBIQUITIN-PROTEIN LIGASE TRIM36-RELATED"/>
    <property type="match status" value="1"/>
</dbReference>
<evidence type="ECO:0000259" key="16">
    <source>
        <dbReference type="PROSITE" id="PS50119"/>
    </source>
</evidence>
<evidence type="ECO:0000256" key="11">
    <source>
        <dbReference type="ARBA" id="ARBA00023179"/>
    </source>
</evidence>
<dbReference type="SUPFAM" id="SSF57850">
    <property type="entry name" value="RING/U-box"/>
    <property type="match status" value="1"/>
</dbReference>
<dbReference type="GO" id="GO:0005634">
    <property type="term" value="C:nucleus"/>
    <property type="evidence" value="ECO:0007669"/>
    <property type="project" value="UniProtKB-SubCell"/>
</dbReference>
<organism evidence="18 19">
    <name type="scientific">Umbra pygmaea</name>
    <name type="common">Eastern mudminnow</name>
    <dbReference type="NCBI Taxonomy" id="75934"/>
    <lineage>
        <taxon>Eukaryota</taxon>
        <taxon>Metazoa</taxon>
        <taxon>Chordata</taxon>
        <taxon>Craniata</taxon>
        <taxon>Vertebrata</taxon>
        <taxon>Euteleostomi</taxon>
        <taxon>Actinopterygii</taxon>
        <taxon>Neopterygii</taxon>
        <taxon>Teleostei</taxon>
        <taxon>Protacanthopterygii</taxon>
        <taxon>Esociformes</taxon>
        <taxon>Umbridae</taxon>
        <taxon>Umbra</taxon>
    </lineage>
</organism>
<evidence type="ECO:0000256" key="2">
    <source>
        <dbReference type="ARBA" id="ARBA00004123"/>
    </source>
</evidence>
<keyword evidence="12" id="KW-0539">Nucleus</keyword>
<evidence type="ECO:0000256" key="9">
    <source>
        <dbReference type="ARBA" id="ARBA00022833"/>
    </source>
</evidence>
<evidence type="ECO:0000313" key="18">
    <source>
        <dbReference type="EMBL" id="KAL1020655.1"/>
    </source>
</evidence>
<keyword evidence="19" id="KW-1185">Reference proteome</keyword>
<keyword evidence="14" id="KW-0472">Membrane</keyword>